<dbReference type="EMBL" id="WWDJ01000087">
    <property type="protein sequence ID" value="NEX56004.1"/>
    <property type="molecule type" value="Genomic_DNA"/>
</dbReference>
<comment type="function">
    <text evidence="1">Involved in the transposition of the insertion sequence.</text>
</comment>
<accession>A0A6B3RY11</accession>
<dbReference type="AlphaFoldDB" id="A0A6B3RY11"/>
<reference evidence="4 5" key="1">
    <citation type="submission" date="2019-12" db="EMBL/GenBank/DDBJ databases">
        <title>Draft Genome Sequences of L. lactis strains MS22333, MS22334, MS22336, and MS22337, Isolated from Spontaneous Fermented Camel Milk in Ethiopia.</title>
        <authorList>
            <person name="Bragason E."/>
            <person name="Hansen E.B."/>
            <person name="Guya M.E."/>
            <person name="Berhe T."/>
        </authorList>
    </citation>
    <scope>NUCLEOTIDE SEQUENCE [LARGE SCALE GENOMIC DNA]</scope>
    <source>
        <strain evidence="4 5">MS22336</strain>
    </source>
</reference>
<dbReference type="InterPro" id="IPR036397">
    <property type="entry name" value="RNaseH_sf"/>
</dbReference>
<dbReference type="InterPro" id="IPR036388">
    <property type="entry name" value="WH-like_DNA-bd_sf"/>
</dbReference>
<proteinExistence type="predicted"/>
<organism evidence="4 5">
    <name type="scientific">Lactococcus lactis</name>
    <dbReference type="NCBI Taxonomy" id="1358"/>
    <lineage>
        <taxon>Bacteria</taxon>
        <taxon>Bacillati</taxon>
        <taxon>Bacillota</taxon>
        <taxon>Bacilli</taxon>
        <taxon>Lactobacillales</taxon>
        <taxon>Streptococcaceae</taxon>
        <taxon>Lactococcus</taxon>
    </lineage>
</organism>
<dbReference type="InterPro" id="IPR010921">
    <property type="entry name" value="Trp_repressor/repl_initiator"/>
</dbReference>
<feature type="coiled-coil region" evidence="2">
    <location>
        <begin position="122"/>
        <end position="156"/>
    </location>
</feature>
<dbReference type="SUPFAM" id="SSF48295">
    <property type="entry name" value="TrpR-like"/>
    <property type="match status" value="1"/>
</dbReference>
<dbReference type="Pfam" id="PF00665">
    <property type="entry name" value="rve"/>
    <property type="match status" value="1"/>
</dbReference>
<dbReference type="Pfam" id="PF13276">
    <property type="entry name" value="HTH_21"/>
    <property type="match status" value="1"/>
</dbReference>
<dbReference type="Gene3D" id="3.30.420.10">
    <property type="entry name" value="Ribonuclease H-like superfamily/Ribonuclease H"/>
    <property type="match status" value="1"/>
</dbReference>
<dbReference type="Proteomes" id="UP000477402">
    <property type="component" value="Unassembled WGS sequence"/>
</dbReference>
<dbReference type="PANTHER" id="PTHR46889:SF4">
    <property type="entry name" value="TRANSPOSASE INSO FOR INSERTION SEQUENCE ELEMENT IS911B-RELATED"/>
    <property type="match status" value="1"/>
</dbReference>
<dbReference type="InterPro" id="IPR055247">
    <property type="entry name" value="InsJ-like_HTH"/>
</dbReference>
<feature type="domain" description="Integrase catalytic" evidence="3">
    <location>
        <begin position="296"/>
        <end position="463"/>
    </location>
</feature>
<dbReference type="Gene3D" id="1.10.10.10">
    <property type="entry name" value="Winged helix-like DNA-binding domain superfamily/Winged helix DNA-binding domain"/>
    <property type="match status" value="1"/>
</dbReference>
<dbReference type="GO" id="GO:0004803">
    <property type="term" value="F:transposase activity"/>
    <property type="evidence" value="ECO:0007669"/>
    <property type="project" value="InterPro"/>
</dbReference>
<name>A0A6B3RY11_9LACT</name>
<evidence type="ECO:0000313" key="4">
    <source>
        <dbReference type="EMBL" id="NEX56004.1"/>
    </source>
</evidence>
<dbReference type="PANTHER" id="PTHR46889">
    <property type="entry name" value="TRANSPOSASE INSF FOR INSERTION SEQUENCE IS3B-RELATED"/>
    <property type="match status" value="1"/>
</dbReference>
<evidence type="ECO:0000313" key="5">
    <source>
        <dbReference type="Proteomes" id="UP000477402"/>
    </source>
</evidence>
<dbReference type="InterPro" id="IPR009057">
    <property type="entry name" value="Homeodomain-like_sf"/>
</dbReference>
<dbReference type="GO" id="GO:0015074">
    <property type="term" value="P:DNA integration"/>
    <property type="evidence" value="ECO:0007669"/>
    <property type="project" value="InterPro"/>
</dbReference>
<dbReference type="NCBIfam" id="NF033516">
    <property type="entry name" value="transpos_IS3"/>
    <property type="match status" value="1"/>
</dbReference>
<dbReference type="InterPro" id="IPR048020">
    <property type="entry name" value="Transpos_IS3"/>
</dbReference>
<evidence type="ECO:0000259" key="3">
    <source>
        <dbReference type="PROSITE" id="PS50994"/>
    </source>
</evidence>
<dbReference type="SUPFAM" id="SSF46689">
    <property type="entry name" value="Homeodomain-like"/>
    <property type="match status" value="1"/>
</dbReference>
<dbReference type="Pfam" id="PF13518">
    <property type="entry name" value="HTH_28"/>
    <property type="match status" value="2"/>
</dbReference>
<dbReference type="InterPro" id="IPR012337">
    <property type="entry name" value="RNaseH-like_sf"/>
</dbReference>
<sequence>MTKYSFELKLKVVQDYDNGVGGCDYLAKKYHVTNEAIVRRWVKAYKELGAVGIQRKRQNTVYSAQFKLNAVNLYLTSEKSYRELAHELGMNNPPLLTRWVSNYRKKGEFAFSNVQGRPRKESELLEISIKKAKDVVNETEQELARLQNDNLNLRMEVEYFKRAEEITAGTTQEGKSRVVCELRREFKFPLKQLLAISELSKATYYYWVNRFERPNKDEMIEQVMLEIRQEHTNAGYRPMVELLKQRGIYVNHKKVQRLMKKLGLRVTTFWHKSRKYNSYKGKVGTVAKNKLHRRFNTSIPHQKITTDTTEFKYYDKGVQKKLYLNPYLDLFNNEVISYEISKQPTYQAIATALQEALELTSDCLYRRTFHSDQGWAYQMKNYVFKLKSQKIIQSMSRKGNCHDNSVMENFFGLLKQEIYYGHVFNSFEELEQAITKWIHYYNTKRIKKKLNWMSPIQYRLTYSK</sequence>
<dbReference type="GO" id="GO:0043565">
    <property type="term" value="F:sequence-specific DNA binding"/>
    <property type="evidence" value="ECO:0007669"/>
    <property type="project" value="InterPro"/>
</dbReference>
<dbReference type="InterPro" id="IPR001584">
    <property type="entry name" value="Integrase_cat-core"/>
</dbReference>
<evidence type="ECO:0000256" key="1">
    <source>
        <dbReference type="ARBA" id="ARBA00002286"/>
    </source>
</evidence>
<dbReference type="Gene3D" id="1.10.10.60">
    <property type="entry name" value="Homeodomain-like"/>
    <property type="match status" value="1"/>
</dbReference>
<protein>
    <submittedName>
        <fullName evidence="4">IS3 family transposase</fullName>
    </submittedName>
</protein>
<dbReference type="GO" id="GO:0006313">
    <property type="term" value="P:DNA transposition"/>
    <property type="evidence" value="ECO:0007669"/>
    <property type="project" value="InterPro"/>
</dbReference>
<dbReference type="InterPro" id="IPR025948">
    <property type="entry name" value="HTH-like_dom"/>
</dbReference>
<dbReference type="InterPro" id="IPR050900">
    <property type="entry name" value="Transposase_IS3/IS150/IS904"/>
</dbReference>
<dbReference type="PROSITE" id="PS50994">
    <property type="entry name" value="INTEGRASE"/>
    <property type="match status" value="1"/>
</dbReference>
<dbReference type="Pfam" id="PF13333">
    <property type="entry name" value="rve_2"/>
    <property type="match status" value="1"/>
</dbReference>
<dbReference type="SUPFAM" id="SSF53098">
    <property type="entry name" value="Ribonuclease H-like"/>
    <property type="match status" value="1"/>
</dbReference>
<comment type="caution">
    <text evidence="4">The sequence shown here is derived from an EMBL/GenBank/DDBJ whole genome shotgun (WGS) entry which is preliminary data.</text>
</comment>
<keyword evidence="2" id="KW-0175">Coiled coil</keyword>
<evidence type="ECO:0000256" key="2">
    <source>
        <dbReference type="SAM" id="Coils"/>
    </source>
</evidence>
<gene>
    <name evidence="4" type="ORF">GTP08_09990</name>
</gene>
<dbReference type="RefSeq" id="WP_163646764.1">
    <property type="nucleotide sequence ID" value="NZ_RIGB01000002.1"/>
</dbReference>